<dbReference type="RefSeq" id="WP_370877527.1">
    <property type="nucleotide sequence ID" value="NZ_BPQX01000023.1"/>
</dbReference>
<evidence type="ECO:0000313" key="1">
    <source>
        <dbReference type="EMBL" id="MDQ0441803.1"/>
    </source>
</evidence>
<name>A0ABU0HHJ7_9HYPH</name>
<comment type="caution">
    <text evidence="1">The sequence shown here is derived from an EMBL/GenBank/DDBJ whole genome shotgun (WGS) entry which is preliminary data.</text>
</comment>
<dbReference type="Pfam" id="PF04365">
    <property type="entry name" value="BrnT_toxin"/>
    <property type="match status" value="1"/>
</dbReference>
<reference evidence="1 2" key="1">
    <citation type="submission" date="2023-07" db="EMBL/GenBank/DDBJ databases">
        <title>Genomic Encyclopedia of Type Strains, Phase IV (KMG-IV): sequencing the most valuable type-strain genomes for metagenomic binning, comparative biology and taxonomic classification.</title>
        <authorList>
            <person name="Goeker M."/>
        </authorList>
    </citation>
    <scope>NUCLEOTIDE SEQUENCE [LARGE SCALE GENOMIC DNA]</scope>
    <source>
        <strain evidence="1 2">DSM 19562</strain>
    </source>
</reference>
<dbReference type="InterPro" id="IPR038573">
    <property type="entry name" value="BrnT_sf"/>
</dbReference>
<dbReference type="EMBL" id="JAUSVV010000002">
    <property type="protein sequence ID" value="MDQ0441803.1"/>
    <property type="molecule type" value="Genomic_DNA"/>
</dbReference>
<dbReference type="Gene3D" id="3.10.450.530">
    <property type="entry name" value="Ribonuclease toxin, BrnT, of type II toxin-antitoxin system"/>
    <property type="match status" value="1"/>
</dbReference>
<proteinExistence type="predicted"/>
<evidence type="ECO:0000313" key="2">
    <source>
        <dbReference type="Proteomes" id="UP001236369"/>
    </source>
</evidence>
<dbReference type="InterPro" id="IPR007460">
    <property type="entry name" value="BrnT_toxin"/>
</dbReference>
<dbReference type="Proteomes" id="UP001236369">
    <property type="component" value="Unassembled WGS sequence"/>
</dbReference>
<keyword evidence="2" id="KW-1185">Reference proteome</keyword>
<organism evidence="1 2">
    <name type="scientific">Methylobacterium persicinum</name>
    <dbReference type="NCBI Taxonomy" id="374426"/>
    <lineage>
        <taxon>Bacteria</taxon>
        <taxon>Pseudomonadati</taxon>
        <taxon>Pseudomonadota</taxon>
        <taxon>Alphaproteobacteria</taxon>
        <taxon>Hyphomicrobiales</taxon>
        <taxon>Methylobacteriaceae</taxon>
        <taxon>Methylobacterium</taxon>
    </lineage>
</organism>
<sequence>MRCGEIFDGTELTHRDTRGEYGETRWITVGYLENRLVVTVWTERDGNRRVISLRKANEREQGRFGARLRSDDVAG</sequence>
<accession>A0ABU0HHJ7</accession>
<protein>
    <submittedName>
        <fullName evidence="1">Uncharacterized DUF497 family protein</fullName>
    </submittedName>
</protein>
<gene>
    <name evidence="1" type="ORF">QO016_001286</name>
</gene>